<name>A0A6M2YSV4_9CAUD</name>
<evidence type="ECO:0000313" key="3">
    <source>
        <dbReference type="EMBL" id="QEA10790.1"/>
    </source>
</evidence>
<feature type="compositionally biased region" description="Low complexity" evidence="1">
    <location>
        <begin position="641"/>
        <end position="654"/>
    </location>
</feature>
<dbReference type="Pfam" id="PF00144">
    <property type="entry name" value="Beta-lactamase"/>
    <property type="match status" value="1"/>
</dbReference>
<feature type="compositionally biased region" description="Basic and acidic residues" evidence="1">
    <location>
        <begin position="689"/>
        <end position="698"/>
    </location>
</feature>
<dbReference type="GeneID" id="63911458"/>
<dbReference type="SUPFAM" id="SSF56601">
    <property type="entry name" value="beta-lactamase/transpeptidase-like"/>
    <property type="match status" value="1"/>
</dbReference>
<dbReference type="RefSeq" id="YP_010050723.1">
    <property type="nucleotide sequence ID" value="NC_054433.1"/>
</dbReference>
<evidence type="ECO:0000256" key="1">
    <source>
        <dbReference type="SAM" id="MobiDB-lite"/>
    </source>
</evidence>
<accession>A0A6M2YSV4</accession>
<evidence type="ECO:0000259" key="2">
    <source>
        <dbReference type="Pfam" id="PF00144"/>
    </source>
</evidence>
<reference evidence="3 4" key="1">
    <citation type="journal article" date="2020" name="PLoS ONE">
        <title>Weirdo19ES is a novel singleton mycobacteriophage that selects for glycolipid deficient phage-resistant M. smegmatis mutants.</title>
        <authorList>
            <person name="Suarez C.A."/>
            <person name="Franceschelli J.J."/>
            <person name="Tasselli S.E."/>
            <person name="Morbidoni H.R."/>
        </authorList>
    </citation>
    <scope>NUCLEOTIDE SEQUENCE [LARGE SCALE GENOMIC DNA]</scope>
</reference>
<feature type="domain" description="Beta-lactamase-related" evidence="2">
    <location>
        <begin position="95"/>
        <end position="421"/>
    </location>
</feature>
<dbReference type="PANTHER" id="PTHR46825">
    <property type="entry name" value="D-ALANYL-D-ALANINE-CARBOXYPEPTIDASE/ENDOPEPTIDASE AMPH"/>
    <property type="match status" value="1"/>
</dbReference>
<proteinExistence type="predicted"/>
<keyword evidence="4" id="KW-1185">Reference proteome</keyword>
<evidence type="ECO:0000313" key="4">
    <source>
        <dbReference type="Proteomes" id="UP000501191"/>
    </source>
</evidence>
<dbReference type="KEGG" id="vg:63911458"/>
<sequence>MANQISGLDGYLFYRRNPDNTDTQLNSVPIPEGGDWADFRVTGLDASTDYTGQFFAAPVDKAGNVGAKVPFTLGAQTLDPTPEQNPMSAADEAAIDAIMAQCRARASGPGVTIAIVSPRGYLFKSYGNGTTAPDRHYRIASQTKMWTAHAVLQAIDDDRLAFTDTLEQFVPGVPNGTIITIEHLLTMTSGVYDYQLDSGLGFSFYINPAMALSVDDIIGRIKAGAPMFPPGGGYHYTNSNYFLLGRVLEAVDSHGRRCDQIIAQDVLAAAGMVNSSFPTATGGLPAPAASLWHNNVILSAIGLAWPQNVTVQNPAMVWASGAGVSLISDMIQWGRTIREGTLLSPAMHDKLLSTFHEHPMAPWGLHGQSPDHYGYGYGLYRVGSWLGHGGSWIGADSGTMVEPTTGTVISVFTNYQVPTAPSMTLYWFELAEYLLPNSAKYPGYGTGDPVEGGAFSTMIPGMVSTAAEGRVYAPGEFQPLTELYTSGELDAVVDKPTPVGATGVWVKGVGAGAGGRPGGPLNSAGGTGGGGGGGFGEFYIPSSALGPTYSASYGLAGGPGLDGGDTVFASGAITMRAGGGRVAGTGGVCTMSGVVGVSTYTGGAAGADSSGVAGAGGGRGGSAPGFAVVAGTPGGASATRAGGEAPQGAPGGSPVDAEPLNGGAGGAGGNGNANGGLGGNGALGGDGGNRIEWKAAPP</sequence>
<feature type="region of interest" description="Disordered" evidence="1">
    <location>
        <begin position="634"/>
        <end position="698"/>
    </location>
</feature>
<dbReference type="EMBL" id="MN103533">
    <property type="protein sequence ID" value="QEA10790.1"/>
    <property type="molecule type" value="Genomic_DNA"/>
</dbReference>
<dbReference type="InterPro" id="IPR001466">
    <property type="entry name" value="Beta-lactam-related"/>
</dbReference>
<dbReference type="InterPro" id="IPR050491">
    <property type="entry name" value="AmpC-like"/>
</dbReference>
<dbReference type="Proteomes" id="UP000501191">
    <property type="component" value="Segment"/>
</dbReference>
<organism evidence="3 4">
    <name type="scientific">Mycobacterium phage Weirdo19</name>
    <dbReference type="NCBI Taxonomy" id="2601610"/>
    <lineage>
        <taxon>Viruses</taxon>
        <taxon>Duplodnaviria</taxon>
        <taxon>Heunggongvirae</taxon>
        <taxon>Uroviricota</taxon>
        <taxon>Caudoviricetes</taxon>
        <taxon>Rosariovirus</taxon>
        <taxon>Rosariovirus Weirdo19ES</taxon>
    </lineage>
</organism>
<feature type="compositionally biased region" description="Gly residues" evidence="1">
    <location>
        <begin position="662"/>
        <end position="688"/>
    </location>
</feature>
<dbReference type="Gene3D" id="3.40.710.10">
    <property type="entry name" value="DD-peptidase/beta-lactamase superfamily"/>
    <property type="match status" value="1"/>
</dbReference>
<dbReference type="PANTHER" id="PTHR46825:SF9">
    <property type="entry name" value="BETA-LACTAMASE-RELATED DOMAIN-CONTAINING PROTEIN"/>
    <property type="match status" value="1"/>
</dbReference>
<dbReference type="InterPro" id="IPR012338">
    <property type="entry name" value="Beta-lactam/transpept-like"/>
</dbReference>
<protein>
    <submittedName>
        <fullName evidence="3">Minor tail protein</fullName>
    </submittedName>
</protein>